<dbReference type="Gene3D" id="3.40.50.300">
    <property type="entry name" value="P-loop containing nucleotide triphosphate hydrolases"/>
    <property type="match status" value="1"/>
</dbReference>
<dbReference type="Proteomes" id="UP000537825">
    <property type="component" value="Unassembled WGS sequence"/>
</dbReference>
<evidence type="ECO:0000313" key="2">
    <source>
        <dbReference type="Proteomes" id="UP000537825"/>
    </source>
</evidence>
<proteinExistence type="predicted"/>
<dbReference type="AlphaFoldDB" id="A0A7X4Y406"/>
<evidence type="ECO:0000313" key="1">
    <source>
        <dbReference type="EMBL" id="NBC38330.1"/>
    </source>
</evidence>
<name>A0A7X4Y406_9BACT</name>
<keyword evidence="2" id="KW-1185">Reference proteome</keyword>
<sequence>MPTLTRLTIRHFRNVIPTTLEFRPDINVLLGGSQTGKTTLLRLLSTVVDHPDEALKDDPFDVSWRIAKEQLELECAMTRPRTESATDESGASRFPRTFSCTLTDHGTEVLKGDIGPDGTRIERDGRTEHHRYPLVTSPFTILRVVLSKHDAPMELRYRLITFSLLTAGRLDEGLEGYHALLDLEGWRMGVHGAWNLRAVPSSFRDLLDTDPIGTTLTFTPEFLTHAVRALGFDSASARFDIERLPAIPSGYLTQLRNLRFVFKHADEEIPHDLLAPEEKLLLAFFAHADASRTILIADEPMHGFHFKWVTDCLRQVGNRQMFLTNQNPLLLDVLRFGSAEDVRRTFTLCKQAHDESGARLVWRNPTEDEAESFFQAHLAGGQSVSEILRAQGLW</sequence>
<dbReference type="InterPro" id="IPR027417">
    <property type="entry name" value="P-loop_NTPase"/>
</dbReference>
<protein>
    <submittedName>
        <fullName evidence="1">Uncharacterized protein</fullName>
    </submittedName>
</protein>
<reference evidence="1 2" key="1">
    <citation type="submission" date="2020-01" db="EMBL/GenBank/DDBJ databases">
        <title>The draft genome sequence of Corallococcus exiguus DSM 14696.</title>
        <authorList>
            <person name="Zhang X."/>
            <person name="Zhu H."/>
        </authorList>
    </citation>
    <scope>NUCLEOTIDE SEQUENCE [LARGE SCALE GENOMIC DNA]</scope>
    <source>
        <strain evidence="1 2">DSM 14696</strain>
    </source>
</reference>
<comment type="caution">
    <text evidence="1">The sequence shown here is derived from an EMBL/GenBank/DDBJ whole genome shotgun (WGS) entry which is preliminary data.</text>
</comment>
<organism evidence="1 2">
    <name type="scientific">Corallococcus exiguus</name>
    <dbReference type="NCBI Taxonomy" id="83462"/>
    <lineage>
        <taxon>Bacteria</taxon>
        <taxon>Pseudomonadati</taxon>
        <taxon>Myxococcota</taxon>
        <taxon>Myxococcia</taxon>
        <taxon>Myxococcales</taxon>
        <taxon>Cystobacterineae</taxon>
        <taxon>Myxococcaceae</taxon>
        <taxon>Corallococcus</taxon>
    </lineage>
</organism>
<dbReference type="RefSeq" id="WP_139921080.1">
    <property type="nucleotide sequence ID" value="NZ_CBCSLE010000165.1"/>
</dbReference>
<accession>A0A7X4Y406</accession>
<dbReference type="SUPFAM" id="SSF52540">
    <property type="entry name" value="P-loop containing nucleoside triphosphate hydrolases"/>
    <property type="match status" value="1"/>
</dbReference>
<dbReference type="EMBL" id="JAAAPK010000001">
    <property type="protein sequence ID" value="NBC38330.1"/>
    <property type="molecule type" value="Genomic_DNA"/>
</dbReference>
<gene>
    <name evidence="1" type="ORF">GTZ93_00690</name>
</gene>